<feature type="transmembrane region" description="Helical" evidence="1">
    <location>
        <begin position="53"/>
        <end position="74"/>
    </location>
</feature>
<evidence type="ECO:0000313" key="2">
    <source>
        <dbReference type="EMBL" id="PZO57614.1"/>
    </source>
</evidence>
<reference evidence="2 3" key="2">
    <citation type="submission" date="2018-06" db="EMBL/GenBank/DDBJ databases">
        <title>Metagenomic assembly of (sub)arctic Cyanobacteria and their associated microbiome from non-axenic cultures.</title>
        <authorList>
            <person name="Baurain D."/>
        </authorList>
    </citation>
    <scope>NUCLEOTIDE SEQUENCE [LARGE SCALE GENOMIC DNA]</scope>
    <source>
        <strain evidence="2">ULC027bin1</strain>
    </source>
</reference>
<name>A0A2W4XKX3_9CYAN</name>
<organism evidence="2 3">
    <name type="scientific">Phormidesmis priestleyi</name>
    <dbReference type="NCBI Taxonomy" id="268141"/>
    <lineage>
        <taxon>Bacteria</taxon>
        <taxon>Bacillati</taxon>
        <taxon>Cyanobacteriota</taxon>
        <taxon>Cyanophyceae</taxon>
        <taxon>Leptolyngbyales</taxon>
        <taxon>Leptolyngbyaceae</taxon>
        <taxon>Phormidesmis</taxon>
    </lineage>
</organism>
<proteinExistence type="predicted"/>
<accession>A0A2W4XKX3</accession>
<reference evidence="3" key="1">
    <citation type="submission" date="2018-04" db="EMBL/GenBank/DDBJ databases">
        <authorList>
            <person name="Cornet L."/>
        </authorList>
    </citation>
    <scope>NUCLEOTIDE SEQUENCE [LARGE SCALE GENOMIC DNA]</scope>
</reference>
<feature type="transmembrane region" description="Helical" evidence="1">
    <location>
        <begin position="25"/>
        <end position="46"/>
    </location>
</feature>
<evidence type="ECO:0000313" key="3">
    <source>
        <dbReference type="Proteomes" id="UP000249794"/>
    </source>
</evidence>
<gene>
    <name evidence="2" type="ORF">DCF15_06885</name>
</gene>
<dbReference type="EMBL" id="QBMP01000049">
    <property type="protein sequence ID" value="PZO57614.1"/>
    <property type="molecule type" value="Genomic_DNA"/>
</dbReference>
<comment type="caution">
    <text evidence="2">The sequence shown here is derived from an EMBL/GenBank/DDBJ whole genome shotgun (WGS) entry which is preliminary data.</text>
</comment>
<dbReference type="Proteomes" id="UP000249794">
    <property type="component" value="Unassembled WGS sequence"/>
</dbReference>
<sequence>MNNSSAIAALLPTEANHFKGRYALWLGLGFLLLGGLTTLVSLQAMLMNGRINGAIITGVITTVIGILCLIRPYFSLAPNRLTVYNLLGNAAKRYPFESFGHLTIEKSTLYIENGHESREKVKINRWMVKSADWKKLKQIAGSAISLRP</sequence>
<keyword evidence="1" id="KW-0472">Membrane</keyword>
<keyword evidence="1" id="KW-0812">Transmembrane</keyword>
<evidence type="ECO:0000256" key="1">
    <source>
        <dbReference type="SAM" id="Phobius"/>
    </source>
</evidence>
<keyword evidence="1" id="KW-1133">Transmembrane helix</keyword>
<dbReference type="AlphaFoldDB" id="A0A2W4XKX3"/>
<protein>
    <submittedName>
        <fullName evidence="2">Uncharacterized protein</fullName>
    </submittedName>
</protein>